<keyword evidence="3" id="KW-1185">Reference proteome</keyword>
<organism evidence="2 3">
    <name type="scientific">Metallosphaera cuprina (strain Ar-4)</name>
    <dbReference type="NCBI Taxonomy" id="1006006"/>
    <lineage>
        <taxon>Archaea</taxon>
        <taxon>Thermoproteota</taxon>
        <taxon>Thermoprotei</taxon>
        <taxon>Sulfolobales</taxon>
        <taxon>Sulfolobaceae</taxon>
        <taxon>Metallosphaera</taxon>
    </lineage>
</organism>
<dbReference type="RefSeq" id="WP_013737895.1">
    <property type="nucleotide sequence ID" value="NC_015435.1"/>
</dbReference>
<dbReference type="GeneID" id="10493483"/>
<evidence type="ECO:0000313" key="2">
    <source>
        <dbReference type="EMBL" id="AEB95397.1"/>
    </source>
</evidence>
<dbReference type="HOGENOM" id="CLU_555063_0_0_2"/>
<dbReference type="Proteomes" id="UP000007812">
    <property type="component" value="Chromosome"/>
</dbReference>
<gene>
    <name evidence="2" type="ordered locus">Mcup_1293</name>
</gene>
<dbReference type="EMBL" id="CP002656">
    <property type="protein sequence ID" value="AEB95397.1"/>
    <property type="molecule type" value="Genomic_DNA"/>
</dbReference>
<dbReference type="Pfam" id="PF00037">
    <property type="entry name" value="Fer4"/>
    <property type="match status" value="1"/>
</dbReference>
<dbReference type="AlphaFoldDB" id="F4FY24"/>
<dbReference type="SUPFAM" id="SSF54862">
    <property type="entry name" value="4Fe-4S ferredoxins"/>
    <property type="match status" value="1"/>
</dbReference>
<dbReference type="PANTHER" id="PTHR43560:SF1">
    <property type="entry name" value="ION-TRANSLOCATING OXIDOREDUCTASE COMPLEX SUBUNIT B"/>
    <property type="match status" value="1"/>
</dbReference>
<feature type="domain" description="4Fe-4S ferredoxin-type" evidence="1">
    <location>
        <begin position="387"/>
        <end position="416"/>
    </location>
</feature>
<dbReference type="PANTHER" id="PTHR43560">
    <property type="entry name" value="ION-TRANSLOCATING OXIDOREDUCTASE COMPLEX SUBUNIT B"/>
    <property type="match status" value="1"/>
</dbReference>
<dbReference type="InterPro" id="IPR050395">
    <property type="entry name" value="4Fe4S_Ferredoxin_RnfB"/>
</dbReference>
<dbReference type="InterPro" id="IPR017896">
    <property type="entry name" value="4Fe4S_Fe-S-bd"/>
</dbReference>
<accession>F4FY24</accession>
<dbReference type="Gene3D" id="3.30.70.20">
    <property type="match status" value="1"/>
</dbReference>
<dbReference type="PROSITE" id="PS51379">
    <property type="entry name" value="4FE4S_FER_2"/>
    <property type="match status" value="2"/>
</dbReference>
<evidence type="ECO:0000313" key="3">
    <source>
        <dbReference type="Proteomes" id="UP000007812"/>
    </source>
</evidence>
<name>F4FY24_METCR</name>
<feature type="domain" description="4Fe-4S ferredoxin-type" evidence="1">
    <location>
        <begin position="355"/>
        <end position="384"/>
    </location>
</feature>
<evidence type="ECO:0000259" key="1">
    <source>
        <dbReference type="PROSITE" id="PS51379"/>
    </source>
</evidence>
<dbReference type="STRING" id="1006006.Mcup_1293"/>
<reference evidence="2 3" key="1">
    <citation type="journal article" date="2011" name="J. Bacteriol.">
        <title>Complete genome sequence of Metallosphaera cuprina, a metal sulfide-oxidizing archaeon from a hot spring.</title>
        <authorList>
            <person name="Liu L.J."/>
            <person name="You X.Y."/>
            <person name="Zheng H."/>
            <person name="Wang S."/>
            <person name="Jiang C.Y."/>
            <person name="Liu S.J."/>
        </authorList>
    </citation>
    <scope>NUCLEOTIDE SEQUENCE [LARGE SCALE GENOMIC DNA]</scope>
    <source>
        <strain evidence="2 3">Ar-4</strain>
    </source>
</reference>
<proteinExistence type="predicted"/>
<sequence>MLNTGLLVTKKAREVIGDELLAKVFEDAKLSYAAEVTDSLIQDLKDNDVKSLLIINELGRERWMEELDQRVGISPLAITVLPSSWFERKGVDYVYTLIKAYAIRSKLMDLVYRVQPTRSPSMSRRSLLKLRLYEYKPYPVLFDEVHAEREINRAIEACPQGLVTKTPEGPSVSYPEKCSACGYCSGVSYLGYFEVPTSTTDQVVSFINTIVADYKRPASIIFTEEIISDVPEGFFPYVMPCVASLSDSFVLASYAAGLTPIVHLSSQCESVELAMKRLDEIPSRFPGTSLPVRKAKGSEELKEALSSPLLDLSRTEIPSHIPLNRARRRSLLIWALEEMGRKVTLNQEDEVPGVYNVVVDPNKCVLCGVCVRACQMLVPDLKGNDFLELSYNIPFCIGSERCVRNCPEKAVSVTGFARIADLKPKVVNRTNVSKCRMCGKPIGSEKVKGKVDALLISQGFSGTAKYTDVCNECKQKELTKIWVERILSGRK</sequence>
<dbReference type="KEGG" id="mcn:Mcup_1293"/>
<dbReference type="PATRIC" id="fig|1006006.8.peg.1288"/>
<protein>
    <submittedName>
        <fullName evidence="2">4Fe-4S ferredoxin iron-sulfur binding domain-containing protein (SreD-like ferredoxin)</fullName>
    </submittedName>
</protein>
<dbReference type="OrthoDB" id="15347at2157"/>
<dbReference type="eggNOG" id="arCOG02187">
    <property type="taxonomic scope" value="Archaea"/>
</dbReference>